<dbReference type="VEuPathDB" id="FungiDB:M747DRAFT_319804"/>
<protein>
    <submittedName>
        <fullName evidence="2">Uncharacterized protein</fullName>
    </submittedName>
</protein>
<accession>A0A370BI56</accession>
<feature type="compositionally biased region" description="Basic and acidic residues" evidence="1">
    <location>
        <begin position="73"/>
        <end position="88"/>
    </location>
</feature>
<organism evidence="2 3">
    <name type="scientific">Aspergillus niger ATCC 13496</name>
    <dbReference type="NCBI Taxonomy" id="1353008"/>
    <lineage>
        <taxon>Eukaryota</taxon>
        <taxon>Fungi</taxon>
        <taxon>Dikarya</taxon>
        <taxon>Ascomycota</taxon>
        <taxon>Pezizomycotina</taxon>
        <taxon>Eurotiomycetes</taxon>
        <taxon>Eurotiomycetidae</taxon>
        <taxon>Eurotiales</taxon>
        <taxon>Aspergillaceae</taxon>
        <taxon>Aspergillus</taxon>
        <taxon>Aspergillus subgen. Circumdati</taxon>
    </lineage>
</organism>
<name>A0A370BI56_ASPNG</name>
<feature type="region of interest" description="Disordered" evidence="1">
    <location>
        <begin position="19"/>
        <end position="46"/>
    </location>
</feature>
<evidence type="ECO:0000256" key="1">
    <source>
        <dbReference type="SAM" id="MobiDB-lite"/>
    </source>
</evidence>
<evidence type="ECO:0000313" key="3">
    <source>
        <dbReference type="Proteomes" id="UP000253845"/>
    </source>
</evidence>
<sequence>MCRLRTSLRAEAQGCVPRGRFAGDGLILPPKGRSADHEKGQSDHQHCPGVFHLFHPLFCGSDEWKQRNGRSRQKNERDNRGNATDRRLSPGSSNIATISFGGHSEPKHRLAPRQAKFPLLSGNDVPYGCFRGLTTTADDLHAGNRFIRSNGGRHTGELGQMLSCMPQPSIYGMRRRPSEAKSRTVSAQRPGGAISNGILPSCVRAYLSGPALNNSPTVSHDSRPINQSVQNRVAQMVLAVDIRPVRNEQRARFPRLISSYISGQHGAEVLAPGYPAESGVNTATFWVLKFAPSDRRVWADPTPSRYSIPPMLPPCRMTLKIAYQDRRSVTPQPSEVRYCPRRLSHDVGPDVKGCLSSLTAPWLISVRIMARVVFPAALWASRLCRSKEKRSQSPCVAPTHSRLTPPFCVPCKSGAPSSLNTFLIQMNVEDAKKWFGGSRKVEKVLYRDLPKSVAIYSIISWRKGSALTSFPRHCPSSTKVTSKMSWDESMNSSQLPLADLDQLPRHT</sequence>
<feature type="compositionally biased region" description="Basic and acidic residues" evidence="1">
    <location>
        <begin position="33"/>
        <end position="46"/>
    </location>
</feature>
<gene>
    <name evidence="2" type="ORF">M747DRAFT_319804</name>
</gene>
<feature type="region of interest" description="Disordered" evidence="1">
    <location>
        <begin position="65"/>
        <end position="94"/>
    </location>
</feature>
<dbReference type="AlphaFoldDB" id="A0A370BI56"/>
<dbReference type="Proteomes" id="UP000253845">
    <property type="component" value="Unassembled WGS sequence"/>
</dbReference>
<proteinExistence type="predicted"/>
<reference evidence="2 3" key="1">
    <citation type="submission" date="2018-07" db="EMBL/GenBank/DDBJ databases">
        <title>Section-level genome sequencing of Aspergillus section Nigri to investigate inter- and intra-species variation.</title>
        <authorList>
            <consortium name="DOE Joint Genome Institute"/>
            <person name="Vesth T.C."/>
            <person name="Nybo J.L."/>
            <person name="Theobald S."/>
            <person name="Frisvad J.C."/>
            <person name="Larsen T.O."/>
            <person name="Nielsen K.F."/>
            <person name="Hoof J.B."/>
            <person name="Brandl J."/>
            <person name="Salamov A."/>
            <person name="Riley R."/>
            <person name="Gladden J.M."/>
            <person name="Phatale P."/>
            <person name="Nielsen M.T."/>
            <person name="Lyhne E.K."/>
            <person name="Kogle M.E."/>
            <person name="Strasser K."/>
            <person name="McDonnell E."/>
            <person name="Barry K."/>
            <person name="Clum A."/>
            <person name="Chen C."/>
            <person name="Nolan M."/>
            <person name="Sandor L."/>
            <person name="Kuo A."/>
            <person name="Lipzen A."/>
            <person name="Hainaut M."/>
            <person name="Drula E."/>
            <person name="Tsang A."/>
            <person name="Magnuson J.K."/>
            <person name="Henrissat B."/>
            <person name="Wiebenga A."/>
            <person name="Simmons B.A."/>
            <person name="Makela M.R."/>
            <person name="De vries R.P."/>
            <person name="Grigoriev I.V."/>
            <person name="Mortensen U.H."/>
            <person name="Baker S.E."/>
            <person name="Andersen M.R."/>
        </authorList>
    </citation>
    <scope>NUCLEOTIDE SEQUENCE [LARGE SCALE GENOMIC DNA]</scope>
    <source>
        <strain evidence="2 3">ATCC 13496</strain>
    </source>
</reference>
<evidence type="ECO:0000313" key="2">
    <source>
        <dbReference type="EMBL" id="RDH14108.1"/>
    </source>
</evidence>
<dbReference type="EMBL" id="KZ851981">
    <property type="protein sequence ID" value="RDH14108.1"/>
    <property type="molecule type" value="Genomic_DNA"/>
</dbReference>